<feature type="region of interest" description="Disordered" evidence="1">
    <location>
        <begin position="61"/>
        <end position="100"/>
    </location>
</feature>
<keyword evidence="3" id="KW-1185">Reference proteome</keyword>
<evidence type="ECO:0000256" key="1">
    <source>
        <dbReference type="SAM" id="MobiDB-lite"/>
    </source>
</evidence>
<name>A0A8K1FGG8_PYTOL</name>
<evidence type="ECO:0000313" key="3">
    <source>
        <dbReference type="Proteomes" id="UP000794436"/>
    </source>
</evidence>
<accession>A0A8K1FGG8</accession>
<organism evidence="2 3">
    <name type="scientific">Pythium oligandrum</name>
    <name type="common">Mycoparasitic fungus</name>
    <dbReference type="NCBI Taxonomy" id="41045"/>
    <lineage>
        <taxon>Eukaryota</taxon>
        <taxon>Sar</taxon>
        <taxon>Stramenopiles</taxon>
        <taxon>Oomycota</taxon>
        <taxon>Peronosporomycetes</taxon>
        <taxon>Pythiales</taxon>
        <taxon>Pythiaceae</taxon>
        <taxon>Pythium</taxon>
    </lineage>
</organism>
<feature type="compositionally biased region" description="Basic and acidic residues" evidence="1">
    <location>
        <begin position="88"/>
        <end position="100"/>
    </location>
</feature>
<reference evidence="2" key="1">
    <citation type="submission" date="2019-03" db="EMBL/GenBank/DDBJ databases">
        <title>Long read genome sequence of the mycoparasitic Pythium oligandrum ATCC 38472 isolated from sugarbeet rhizosphere.</title>
        <authorList>
            <person name="Gaulin E."/>
        </authorList>
    </citation>
    <scope>NUCLEOTIDE SEQUENCE</scope>
    <source>
        <strain evidence="2">ATCC 38472_TT</strain>
    </source>
</reference>
<evidence type="ECO:0000313" key="2">
    <source>
        <dbReference type="EMBL" id="TMW59999.1"/>
    </source>
</evidence>
<dbReference type="OrthoDB" id="183749at2759"/>
<dbReference type="Proteomes" id="UP000794436">
    <property type="component" value="Unassembled WGS sequence"/>
</dbReference>
<dbReference type="AlphaFoldDB" id="A0A8K1FGG8"/>
<protein>
    <submittedName>
        <fullName evidence="2">Uncharacterized protein</fullName>
    </submittedName>
</protein>
<dbReference type="EMBL" id="SPLM01000108">
    <property type="protein sequence ID" value="TMW59999.1"/>
    <property type="molecule type" value="Genomic_DNA"/>
</dbReference>
<comment type="caution">
    <text evidence="2">The sequence shown here is derived from an EMBL/GenBank/DDBJ whole genome shotgun (WGS) entry which is preliminary data.</text>
</comment>
<sequence length="231" mass="25647">MAASVSGFLGFALSKVVDQFWTRDVEDVAGCESMIELNEEPVKEVIAEVEVTKIVHAPVVKAKQSPRQQQNARRSNNRRKTAKVVTTVEEKAERASDVDAHECASNASTCASSDEEDEAEDLGEKEMRLMLERVQQIKRLAKQGRQARTTRAKAATKAKEAAPQHPDVRSPIRLQNVTNELWNWSVYSGFSSAKRVKETVPLSQVFSNLEDSDVVDFDDATLAMVADIIDN</sequence>
<proteinExistence type="predicted"/>
<gene>
    <name evidence="2" type="ORF">Poli38472_000041</name>
</gene>